<dbReference type="SUPFAM" id="SSF54523">
    <property type="entry name" value="Pili subunits"/>
    <property type="match status" value="1"/>
</dbReference>
<evidence type="ECO:0000313" key="5">
    <source>
        <dbReference type="Proteomes" id="UP000243488"/>
    </source>
</evidence>
<evidence type="ECO:0000313" key="4">
    <source>
        <dbReference type="EMBL" id="AQZ95516.1"/>
    </source>
</evidence>
<dbReference type="InterPro" id="IPR000983">
    <property type="entry name" value="Bac_GSPG_pilin"/>
</dbReference>
<dbReference type="Pfam" id="PF07963">
    <property type="entry name" value="N_methyl"/>
    <property type="match status" value="1"/>
</dbReference>
<proteinExistence type="predicted"/>
<organism evidence="4 5">
    <name type="scientific">Halopseudomonas phragmitis</name>
    <dbReference type="NCBI Taxonomy" id="1931241"/>
    <lineage>
        <taxon>Bacteria</taxon>
        <taxon>Pseudomonadati</taxon>
        <taxon>Pseudomonadota</taxon>
        <taxon>Gammaproteobacteria</taxon>
        <taxon>Pseudomonadales</taxon>
        <taxon>Pseudomonadaceae</taxon>
        <taxon>Halopseudomonas</taxon>
    </lineage>
</organism>
<dbReference type="EMBL" id="CP020100">
    <property type="protein sequence ID" value="AQZ95516.1"/>
    <property type="molecule type" value="Genomic_DNA"/>
</dbReference>
<dbReference type="NCBIfam" id="TIGR02532">
    <property type="entry name" value="IV_pilin_GFxxxE"/>
    <property type="match status" value="1"/>
</dbReference>
<keyword evidence="2" id="KW-0472">Membrane</keyword>
<dbReference type="GO" id="GO:0015627">
    <property type="term" value="C:type II protein secretion system complex"/>
    <property type="evidence" value="ECO:0007669"/>
    <property type="project" value="InterPro"/>
</dbReference>
<gene>
    <name evidence="4" type="ORF">BVH74_12480</name>
</gene>
<protein>
    <submittedName>
        <fullName evidence="4">Type II secretion system protein G</fullName>
    </submittedName>
</protein>
<evidence type="ECO:0000259" key="3">
    <source>
        <dbReference type="Pfam" id="PF08334"/>
    </source>
</evidence>
<dbReference type="RefSeq" id="WP_080050384.1">
    <property type="nucleotide sequence ID" value="NZ_CP020100.1"/>
</dbReference>
<dbReference type="InterPro" id="IPR045584">
    <property type="entry name" value="Pilin-like"/>
</dbReference>
<dbReference type="InterPro" id="IPR012902">
    <property type="entry name" value="N_methyl_site"/>
</dbReference>
<accession>A0A1V0B6F4</accession>
<sequence>MKTQSGFTLIELLVVMVIVATLLSIATPRYFNSLEESKETTLKQSLAVMRDMLDQYYGDTGRYPESIEALVEQRYLRQLPEDPFTGSRVTWIEVPPPDGVVGRVADIHSAATGQARDGSWYAHW</sequence>
<dbReference type="PANTHER" id="PTHR30093">
    <property type="entry name" value="GENERAL SECRETION PATHWAY PROTEIN G"/>
    <property type="match status" value="1"/>
</dbReference>
<dbReference type="STRING" id="1931241.BVH74_12480"/>
<dbReference type="Proteomes" id="UP000243488">
    <property type="component" value="Chromosome"/>
</dbReference>
<dbReference type="Gene3D" id="3.30.700.10">
    <property type="entry name" value="Glycoprotein, Type 4 Pilin"/>
    <property type="match status" value="1"/>
</dbReference>
<evidence type="ECO:0000256" key="2">
    <source>
        <dbReference type="SAM" id="Phobius"/>
    </source>
</evidence>
<keyword evidence="5" id="KW-1185">Reference proteome</keyword>
<dbReference type="InterPro" id="IPR013545">
    <property type="entry name" value="T2SS_protein-GspG_C"/>
</dbReference>
<feature type="transmembrane region" description="Helical" evidence="2">
    <location>
        <begin position="6"/>
        <end position="26"/>
    </location>
</feature>
<dbReference type="GO" id="GO:0015628">
    <property type="term" value="P:protein secretion by the type II secretion system"/>
    <property type="evidence" value="ECO:0007669"/>
    <property type="project" value="InterPro"/>
</dbReference>
<dbReference type="PRINTS" id="PR00813">
    <property type="entry name" value="BCTERIALGSPG"/>
</dbReference>
<dbReference type="AlphaFoldDB" id="A0A1V0B6F4"/>
<name>A0A1V0B6F4_9GAMM</name>
<keyword evidence="2" id="KW-0812">Transmembrane</keyword>
<dbReference type="KEGG" id="ppha:BVH74_12480"/>
<dbReference type="Pfam" id="PF08334">
    <property type="entry name" value="T2SSG"/>
    <property type="match status" value="1"/>
</dbReference>
<feature type="domain" description="Type II secretion system protein GspG C-terminal" evidence="3">
    <location>
        <begin position="30"/>
        <end position="75"/>
    </location>
</feature>
<dbReference type="PANTHER" id="PTHR30093:SF47">
    <property type="entry name" value="TYPE IV PILUS NON-CORE MINOR PILIN PILE"/>
    <property type="match status" value="1"/>
</dbReference>
<reference evidence="4 5" key="1">
    <citation type="submission" date="2017-03" db="EMBL/GenBank/DDBJ databases">
        <title>Complete genome sequence of the novel DNRA strain Pseudomonas sp. S-6-2 isolated from Chinese polluted river sediment. Journal of Biotechnology.</title>
        <authorList>
            <person name="Li J."/>
            <person name="Xiang F."/>
            <person name="Wang L."/>
            <person name="Xi L."/>
            <person name="Liu J."/>
        </authorList>
    </citation>
    <scope>NUCLEOTIDE SEQUENCE [LARGE SCALE GENOMIC DNA]</scope>
    <source>
        <strain evidence="4 5">S-6-2</strain>
    </source>
</reference>
<keyword evidence="1" id="KW-0488">Methylation</keyword>
<dbReference type="PROSITE" id="PS00409">
    <property type="entry name" value="PROKAR_NTER_METHYL"/>
    <property type="match status" value="1"/>
</dbReference>
<keyword evidence="2" id="KW-1133">Transmembrane helix</keyword>
<evidence type="ECO:0000256" key="1">
    <source>
        <dbReference type="ARBA" id="ARBA00022481"/>
    </source>
</evidence>